<reference evidence="2 3" key="1">
    <citation type="submission" date="2014-08" db="EMBL/GenBank/DDBJ databases">
        <authorList>
            <person name="Moulin Lionel"/>
        </authorList>
    </citation>
    <scope>NUCLEOTIDE SEQUENCE [LARGE SCALE GENOMIC DNA]</scope>
</reference>
<dbReference type="AlphaFoldDB" id="A0A090E2D9"/>
<evidence type="ECO:0000313" key="3">
    <source>
        <dbReference type="Proteomes" id="UP000046373"/>
    </source>
</evidence>
<dbReference type="EMBL" id="CCNB01000003">
    <property type="protein sequence ID" value="CDX20953.1"/>
    <property type="molecule type" value="Genomic_DNA"/>
</dbReference>
<name>A0A090E2D9_MESPL</name>
<sequence>MADENEARRKPAGAKRAGRKPQARRVDVASPNCPKRSRKTLVDDFAAALRADFRAHGAGVIAAVRAEKPEQYLKVVLTLLPKDFSQDFDADKKSLDRLSDDEIKSRIRGLEASLRPFLKEDAGLEGDAGVSGPSGGTGTAAARQ</sequence>
<accession>A0A090E2D9</accession>
<feature type="region of interest" description="Disordered" evidence="1">
    <location>
        <begin position="1"/>
        <end position="35"/>
    </location>
</feature>
<proteinExistence type="predicted"/>
<organism evidence="2 3">
    <name type="scientific">Mesorhizobium plurifarium</name>
    <dbReference type="NCBI Taxonomy" id="69974"/>
    <lineage>
        <taxon>Bacteria</taxon>
        <taxon>Pseudomonadati</taxon>
        <taxon>Pseudomonadota</taxon>
        <taxon>Alphaproteobacteria</taxon>
        <taxon>Hyphomicrobiales</taxon>
        <taxon>Phyllobacteriaceae</taxon>
        <taxon>Mesorhizobium</taxon>
    </lineage>
</organism>
<evidence type="ECO:0000313" key="2">
    <source>
        <dbReference type="EMBL" id="CDX20953.1"/>
    </source>
</evidence>
<protein>
    <submittedName>
        <fullName evidence="2">Uncharacterized protein</fullName>
    </submittedName>
</protein>
<evidence type="ECO:0000256" key="1">
    <source>
        <dbReference type="SAM" id="MobiDB-lite"/>
    </source>
</evidence>
<feature type="compositionally biased region" description="Basic residues" evidence="1">
    <location>
        <begin position="10"/>
        <end position="23"/>
    </location>
</feature>
<dbReference type="Proteomes" id="UP000046373">
    <property type="component" value="Unassembled WGS sequence"/>
</dbReference>
<gene>
    <name evidence="2" type="ORF">MPLDJ20_110351</name>
</gene>
<feature type="region of interest" description="Disordered" evidence="1">
    <location>
        <begin position="123"/>
        <end position="144"/>
    </location>
</feature>